<comment type="caution">
    <text evidence="1">The sequence shown here is derived from an EMBL/GenBank/DDBJ whole genome shotgun (WGS) entry which is preliminary data.</text>
</comment>
<evidence type="ECO:0000313" key="1">
    <source>
        <dbReference type="EMBL" id="KFI73281.1"/>
    </source>
</evidence>
<organism evidence="1 2">
    <name type="scientific">Bifidobacterium minimum</name>
    <dbReference type="NCBI Taxonomy" id="1693"/>
    <lineage>
        <taxon>Bacteria</taxon>
        <taxon>Bacillati</taxon>
        <taxon>Actinomycetota</taxon>
        <taxon>Actinomycetes</taxon>
        <taxon>Bifidobacteriales</taxon>
        <taxon>Bifidobacteriaceae</taxon>
        <taxon>Bifidobacterium</taxon>
    </lineage>
</organism>
<dbReference type="Proteomes" id="UP000029014">
    <property type="component" value="Unassembled WGS sequence"/>
</dbReference>
<dbReference type="EMBL" id="JGZD01000007">
    <property type="protein sequence ID" value="KFI73281.1"/>
    <property type="molecule type" value="Genomic_DNA"/>
</dbReference>
<proteinExistence type="predicted"/>
<keyword evidence="2" id="KW-1185">Reference proteome</keyword>
<dbReference type="AlphaFoldDB" id="A0A087BQI1"/>
<reference evidence="1 2" key="1">
    <citation type="submission" date="2014-03" db="EMBL/GenBank/DDBJ databases">
        <title>Genomics of Bifidobacteria.</title>
        <authorList>
            <person name="Ventura M."/>
            <person name="Milani C."/>
            <person name="Lugli G.A."/>
        </authorList>
    </citation>
    <scope>NUCLEOTIDE SEQUENCE [LARGE SCALE GENOMIC DNA]</scope>
    <source>
        <strain evidence="1 2">LMG 11592</strain>
    </source>
</reference>
<name>A0A087BQI1_9BIFI</name>
<gene>
    <name evidence="1" type="ORF">BMIN_1376</name>
</gene>
<dbReference type="RefSeq" id="WP_152595203.1">
    <property type="nucleotide sequence ID" value="NZ_JGZD01000007.1"/>
</dbReference>
<protein>
    <recommendedName>
        <fullName evidence="3">Organic solvents resistance ABC transporter permease</fullName>
    </recommendedName>
</protein>
<accession>A0A087BQI1</accession>
<evidence type="ECO:0000313" key="2">
    <source>
        <dbReference type="Proteomes" id="UP000029014"/>
    </source>
</evidence>
<sequence length="504" mass="51221">MSSRPGRMMAWRIVAAILTIVLVMAFVAAVSLYSPLSSWVDQARGDAGVPQTVGASQMEMYCPARMTLADAGAYGDEEFRSSEGDIASSARFVAVGSVYRADTTGLDGKSSVEDIPSATGSKEMSVLSAKDGDASSRLLSGRAVGASRGTGVSGTRVSWATQGDLRGISSSACVTGAMTQSLMVSGTKIGTTQQLILANSSSTPTTVTLAVRGSEKTGAVVLSTGGTVTVPAEGEKIVDLSAAAPSHAALFLTLSSSATPVSAVVRTVAMNGLESRGSDFSTPLDAAAKRTVMAGMLPGDSVRMLLFSRSDATVSASWLTRSGRKDVRSVELTSGRVSSIDVGDVPKDAYALEVRSSSPLYASSVASRAGDDGQADFAFIPSSSGHHSAAVALPEGVSGRVVLANGSNAAIDATIRAVDSDGSLIGTSTVSLAGGESRSVSLSDEFPHAAAVMVSAASPVVWGVRLSASALSDDGLAAVSYVGSTALEPTNMVVTTYDDRSIVR</sequence>
<evidence type="ECO:0008006" key="3">
    <source>
        <dbReference type="Google" id="ProtNLM"/>
    </source>
</evidence>
<dbReference type="InterPro" id="IPR043777">
    <property type="entry name" value="DUF5719"/>
</dbReference>
<dbReference type="Pfam" id="PF18986">
    <property type="entry name" value="DUF5719"/>
    <property type="match status" value="1"/>
</dbReference>
<dbReference type="STRING" id="1693.BMIN_1376"/>
<dbReference type="eggNOG" id="ENOG5032YJZ">
    <property type="taxonomic scope" value="Bacteria"/>
</dbReference>